<gene>
    <name evidence="2" type="ORF">Pla52o_45130</name>
</gene>
<dbReference type="AlphaFoldDB" id="A0A5C6C974"/>
<evidence type="ECO:0000313" key="3">
    <source>
        <dbReference type="Proteomes" id="UP000316304"/>
    </source>
</evidence>
<keyword evidence="3" id="KW-1185">Reference proteome</keyword>
<dbReference type="EMBL" id="SJPT01000008">
    <property type="protein sequence ID" value="TWU20635.1"/>
    <property type="molecule type" value="Genomic_DNA"/>
</dbReference>
<feature type="transmembrane region" description="Helical" evidence="1">
    <location>
        <begin position="12"/>
        <end position="34"/>
    </location>
</feature>
<keyword evidence="1" id="KW-1133">Transmembrane helix</keyword>
<keyword evidence="1" id="KW-0472">Membrane</keyword>
<evidence type="ECO:0000313" key="2">
    <source>
        <dbReference type="EMBL" id="TWU20635.1"/>
    </source>
</evidence>
<name>A0A5C6C974_9BACT</name>
<proteinExistence type="predicted"/>
<accession>A0A5C6C974</accession>
<dbReference type="Proteomes" id="UP000316304">
    <property type="component" value="Unassembled WGS sequence"/>
</dbReference>
<feature type="transmembrane region" description="Helical" evidence="1">
    <location>
        <begin position="40"/>
        <end position="57"/>
    </location>
</feature>
<keyword evidence="1" id="KW-0812">Transmembrane</keyword>
<organism evidence="2 3">
    <name type="scientific">Novipirellula galeiformis</name>
    <dbReference type="NCBI Taxonomy" id="2528004"/>
    <lineage>
        <taxon>Bacteria</taxon>
        <taxon>Pseudomonadati</taxon>
        <taxon>Planctomycetota</taxon>
        <taxon>Planctomycetia</taxon>
        <taxon>Pirellulales</taxon>
        <taxon>Pirellulaceae</taxon>
        <taxon>Novipirellula</taxon>
    </lineage>
</organism>
<reference evidence="2 3" key="1">
    <citation type="submission" date="2019-02" db="EMBL/GenBank/DDBJ databases">
        <title>Deep-cultivation of Planctomycetes and their phenomic and genomic characterization uncovers novel biology.</title>
        <authorList>
            <person name="Wiegand S."/>
            <person name="Jogler M."/>
            <person name="Boedeker C."/>
            <person name="Pinto D."/>
            <person name="Vollmers J."/>
            <person name="Rivas-Marin E."/>
            <person name="Kohn T."/>
            <person name="Peeters S.H."/>
            <person name="Heuer A."/>
            <person name="Rast P."/>
            <person name="Oberbeckmann S."/>
            <person name="Bunk B."/>
            <person name="Jeske O."/>
            <person name="Meyerdierks A."/>
            <person name="Storesund J.E."/>
            <person name="Kallscheuer N."/>
            <person name="Luecker S."/>
            <person name="Lage O.M."/>
            <person name="Pohl T."/>
            <person name="Merkel B.J."/>
            <person name="Hornburger P."/>
            <person name="Mueller R.-W."/>
            <person name="Bruemmer F."/>
            <person name="Labrenz M."/>
            <person name="Spormann A.M."/>
            <person name="Op Den Camp H."/>
            <person name="Overmann J."/>
            <person name="Amann R."/>
            <person name="Jetten M.S.M."/>
            <person name="Mascher T."/>
            <person name="Medema M.H."/>
            <person name="Devos D.P."/>
            <person name="Kaster A.-K."/>
            <person name="Ovreas L."/>
            <person name="Rohde M."/>
            <person name="Galperin M.Y."/>
            <person name="Jogler C."/>
        </authorList>
    </citation>
    <scope>NUCLEOTIDE SEQUENCE [LARGE SCALE GENOMIC DNA]</scope>
    <source>
        <strain evidence="2 3">Pla52o</strain>
    </source>
</reference>
<protein>
    <submittedName>
        <fullName evidence="2">Uncharacterized protein</fullName>
    </submittedName>
</protein>
<comment type="caution">
    <text evidence="2">The sequence shown here is derived from an EMBL/GenBank/DDBJ whole genome shotgun (WGS) entry which is preliminary data.</text>
</comment>
<feature type="transmembrane region" description="Helical" evidence="1">
    <location>
        <begin position="69"/>
        <end position="93"/>
    </location>
</feature>
<sequence>MAERPTIETAHAWRPSTLALWFLFIVSITSLGLLCYFRHNIWLILAALTVVVVWTVTGRRWFLRGFHQAFDMLAMFAYLSAIFALGIAAYRLWG</sequence>
<evidence type="ECO:0000256" key="1">
    <source>
        <dbReference type="SAM" id="Phobius"/>
    </source>
</evidence>